<evidence type="ECO:0000256" key="1">
    <source>
        <dbReference type="ARBA" id="ARBA00022722"/>
    </source>
</evidence>
<keyword evidence="4" id="KW-0539">Nucleus</keyword>
<evidence type="ECO:0000313" key="9">
    <source>
        <dbReference type="Proteomes" id="UP000235392"/>
    </source>
</evidence>
<dbReference type="Pfam" id="PF09749">
    <property type="entry name" value="HVSL"/>
    <property type="match status" value="1"/>
</dbReference>
<dbReference type="GO" id="GO:0016829">
    <property type="term" value="F:lyase activity"/>
    <property type="evidence" value="ECO:0007669"/>
    <property type="project" value="UniProtKB-KW"/>
</dbReference>
<protein>
    <recommendedName>
        <fullName evidence="5">U6 snRNA phosphodiesterase 1</fullName>
    </recommendedName>
    <alternativeName>
        <fullName evidence="6">3'-5' RNA exonuclease USB1</fullName>
    </alternativeName>
</protein>
<gene>
    <name evidence="8" type="ORF">PCASD_16501</name>
</gene>
<dbReference type="GO" id="GO:0005634">
    <property type="term" value="C:nucleus"/>
    <property type="evidence" value="ECO:0007669"/>
    <property type="project" value="TreeGrafter"/>
</dbReference>
<reference evidence="8 9" key="1">
    <citation type="submission" date="2017-11" db="EMBL/GenBank/DDBJ databases">
        <title>De novo assembly and phasing of dikaryotic genomes from two isolates of Puccinia coronata f. sp. avenae, the causal agent of oat crown rust.</title>
        <authorList>
            <person name="Miller M.E."/>
            <person name="Zhang Y."/>
            <person name="Omidvar V."/>
            <person name="Sperschneider J."/>
            <person name="Schwessinger B."/>
            <person name="Raley C."/>
            <person name="Palmer J.M."/>
            <person name="Garnica D."/>
            <person name="Upadhyaya N."/>
            <person name="Rathjen J."/>
            <person name="Taylor J.M."/>
            <person name="Park R.F."/>
            <person name="Dodds P.N."/>
            <person name="Hirsch C.D."/>
            <person name="Kianian S.F."/>
            <person name="Figueroa M."/>
        </authorList>
    </citation>
    <scope>NUCLEOTIDE SEQUENCE [LARGE SCALE GENOMIC DNA]</scope>
    <source>
        <strain evidence="8">12SD80</strain>
    </source>
</reference>
<organism evidence="8 9">
    <name type="scientific">Puccinia coronata f. sp. avenae</name>
    <dbReference type="NCBI Taxonomy" id="200324"/>
    <lineage>
        <taxon>Eukaryota</taxon>
        <taxon>Fungi</taxon>
        <taxon>Dikarya</taxon>
        <taxon>Basidiomycota</taxon>
        <taxon>Pucciniomycotina</taxon>
        <taxon>Pucciniomycetes</taxon>
        <taxon>Pucciniales</taxon>
        <taxon>Pucciniaceae</taxon>
        <taxon>Puccinia</taxon>
    </lineage>
</organism>
<accession>A0A2N5SVG9</accession>
<evidence type="ECO:0000256" key="6">
    <source>
        <dbReference type="ARBA" id="ARBA00030030"/>
    </source>
</evidence>
<name>A0A2N5SVG9_9BASI</name>
<dbReference type="GO" id="GO:0000175">
    <property type="term" value="F:3'-5'-RNA exonuclease activity"/>
    <property type="evidence" value="ECO:0007669"/>
    <property type="project" value="TreeGrafter"/>
</dbReference>
<dbReference type="PANTHER" id="PTHR13522">
    <property type="entry name" value="U6 SNRNA PHOSPHODIESTERASE 1"/>
    <property type="match status" value="1"/>
</dbReference>
<comment type="caution">
    <text evidence="8">The sequence shown here is derived from an EMBL/GenBank/DDBJ whole genome shotgun (WGS) entry which is preliminary data.</text>
</comment>
<dbReference type="Gene3D" id="3.90.1140.10">
    <property type="entry name" value="Cyclic phosphodiesterase"/>
    <property type="match status" value="1"/>
</dbReference>
<evidence type="ECO:0000256" key="2">
    <source>
        <dbReference type="ARBA" id="ARBA00022801"/>
    </source>
</evidence>
<feature type="compositionally biased region" description="Polar residues" evidence="7">
    <location>
        <begin position="30"/>
        <end position="45"/>
    </location>
</feature>
<dbReference type="AlphaFoldDB" id="A0A2N5SVG9"/>
<keyword evidence="2" id="KW-0378">Hydrolase</keyword>
<dbReference type="GO" id="GO:0034477">
    <property type="term" value="P:U6 snRNA 3'-end processing"/>
    <property type="evidence" value="ECO:0007669"/>
    <property type="project" value="InterPro"/>
</dbReference>
<evidence type="ECO:0000256" key="3">
    <source>
        <dbReference type="ARBA" id="ARBA00023239"/>
    </source>
</evidence>
<evidence type="ECO:0000256" key="4">
    <source>
        <dbReference type="ARBA" id="ARBA00023242"/>
    </source>
</evidence>
<dbReference type="InterPro" id="IPR027521">
    <property type="entry name" value="Usb1"/>
</dbReference>
<keyword evidence="1" id="KW-0540">Nuclease</keyword>
<dbReference type="PANTHER" id="PTHR13522:SF3">
    <property type="entry name" value="U6 SNRNA PHOSPHODIESTERASE 1"/>
    <property type="match status" value="1"/>
</dbReference>
<evidence type="ECO:0000256" key="5">
    <source>
        <dbReference type="ARBA" id="ARBA00029543"/>
    </source>
</evidence>
<keyword evidence="3" id="KW-0456">Lyase</keyword>
<dbReference type="EMBL" id="PGCI01000755">
    <property type="protein sequence ID" value="PLW17222.1"/>
    <property type="molecule type" value="Genomic_DNA"/>
</dbReference>
<dbReference type="Proteomes" id="UP000235392">
    <property type="component" value="Unassembled WGS sequence"/>
</dbReference>
<feature type="region of interest" description="Disordered" evidence="7">
    <location>
        <begin position="1"/>
        <end position="59"/>
    </location>
</feature>
<proteinExistence type="predicted"/>
<evidence type="ECO:0000313" key="8">
    <source>
        <dbReference type="EMBL" id="PLW17222.1"/>
    </source>
</evidence>
<sequence length="204" mass="23529">MEKKSTTESTPQVEKSPSGIKQKRKLPEPSFNNSTNVKSSTNDPSLHQGRKRSRPHIDGDWPTHIYIPINFEEKSQEILQKVIKKLAQEDKSNVWHSLIEKNTEVFSLHLSLSRPSFLKTDERDDFINQMRKFIGGVDLFGINFSNFSTLENDNLTRGFLVLEVGTGHSHLNLLVAQINRVLELFFQPKYYETQSFMFLLLGAY</sequence>
<evidence type="ECO:0000256" key="7">
    <source>
        <dbReference type="SAM" id="MobiDB-lite"/>
    </source>
</evidence>